<dbReference type="RefSeq" id="WP_379270374.1">
    <property type="nucleotide sequence ID" value="NZ_JBHUMY010000006.1"/>
</dbReference>
<evidence type="ECO:0000256" key="1">
    <source>
        <dbReference type="SAM" id="Phobius"/>
    </source>
</evidence>
<keyword evidence="1" id="KW-1133">Transmembrane helix</keyword>
<reference evidence="3" key="1">
    <citation type="journal article" date="2019" name="Int. J. Syst. Evol. Microbiol.">
        <title>The Global Catalogue of Microorganisms (GCM) 10K type strain sequencing project: providing services to taxonomists for standard genome sequencing and annotation.</title>
        <authorList>
            <consortium name="The Broad Institute Genomics Platform"/>
            <consortium name="The Broad Institute Genome Sequencing Center for Infectious Disease"/>
            <person name="Wu L."/>
            <person name="Ma J."/>
        </authorList>
    </citation>
    <scope>NUCLEOTIDE SEQUENCE [LARGE SCALE GENOMIC DNA]</scope>
    <source>
        <strain evidence="3">TISTR 1827</strain>
    </source>
</reference>
<proteinExistence type="predicted"/>
<feature type="transmembrane region" description="Helical" evidence="1">
    <location>
        <begin position="45"/>
        <end position="62"/>
    </location>
</feature>
<feature type="transmembrane region" description="Helical" evidence="1">
    <location>
        <begin position="18"/>
        <end position="39"/>
    </location>
</feature>
<comment type="caution">
    <text evidence="2">The sequence shown here is derived from an EMBL/GenBank/DDBJ whole genome shotgun (WGS) entry which is preliminary data.</text>
</comment>
<evidence type="ECO:0000313" key="3">
    <source>
        <dbReference type="Proteomes" id="UP001597493"/>
    </source>
</evidence>
<protein>
    <recommendedName>
        <fullName evidence="4">Methyltransferase</fullName>
    </recommendedName>
</protein>
<evidence type="ECO:0000313" key="2">
    <source>
        <dbReference type="EMBL" id="MFD2659684.1"/>
    </source>
</evidence>
<gene>
    <name evidence="2" type="ORF">ACFSW5_05315</name>
</gene>
<accession>A0ABW5QTS2</accession>
<dbReference type="Proteomes" id="UP001597493">
    <property type="component" value="Unassembled WGS sequence"/>
</dbReference>
<evidence type="ECO:0008006" key="4">
    <source>
        <dbReference type="Google" id="ProtNLM"/>
    </source>
</evidence>
<dbReference type="EMBL" id="JBHUMY010000006">
    <property type="protein sequence ID" value="MFD2659684.1"/>
    <property type="molecule type" value="Genomic_DNA"/>
</dbReference>
<keyword evidence="1" id="KW-0472">Membrane</keyword>
<organism evidence="2 3">
    <name type="scientific">Paenibacillus thailandensis</name>
    <dbReference type="NCBI Taxonomy" id="393250"/>
    <lineage>
        <taxon>Bacteria</taxon>
        <taxon>Bacillati</taxon>
        <taxon>Bacillota</taxon>
        <taxon>Bacilli</taxon>
        <taxon>Bacillales</taxon>
        <taxon>Paenibacillaceae</taxon>
        <taxon>Paenibacillus</taxon>
    </lineage>
</organism>
<name>A0ABW5QTS2_9BACL</name>
<sequence>MHIATGAAKVDRYVGRSYLLPLFLLFFIGLYVILSMMTLKEFNTMEWVTVAAYIVLALFFFLRRPYLAVGKDYVQTRKMSRDRVLRAADIKTITLSQGTIMIEPSKGANWIFSKWMNRYPTEEIASRMREFANANHIKLLEK</sequence>
<keyword evidence="3" id="KW-1185">Reference proteome</keyword>
<keyword evidence="1" id="KW-0812">Transmembrane</keyword>